<dbReference type="SUPFAM" id="SSF81606">
    <property type="entry name" value="PP2C-like"/>
    <property type="match status" value="1"/>
</dbReference>
<reference evidence="3 4" key="1">
    <citation type="submission" date="2018-06" db="EMBL/GenBank/DDBJ databases">
        <authorList>
            <consortium name="Pathogen Informatics"/>
            <person name="Doyle S."/>
        </authorList>
    </citation>
    <scope>NUCLEOTIDE SEQUENCE [LARGE SCALE GENOMIC DNA]</scope>
    <source>
        <strain evidence="3 4">NCTC11842</strain>
    </source>
</reference>
<dbReference type="InterPro" id="IPR001932">
    <property type="entry name" value="PPM-type_phosphatase-like_dom"/>
</dbReference>
<dbReference type="InterPro" id="IPR003594">
    <property type="entry name" value="HATPase_dom"/>
</dbReference>
<feature type="domain" description="PPM-type phosphatase" evidence="1">
    <location>
        <begin position="143"/>
        <end position="327"/>
    </location>
</feature>
<dbReference type="InterPro" id="IPR036457">
    <property type="entry name" value="PPM-type-like_dom_sf"/>
</dbReference>
<dbReference type="Gene3D" id="3.30.565.10">
    <property type="entry name" value="Histidine kinase-like ATPase, C-terminal domain"/>
    <property type="match status" value="1"/>
</dbReference>
<dbReference type="RefSeq" id="WP_010797536.1">
    <property type="nucleotide sequence ID" value="NZ_CP069262.1"/>
</dbReference>
<dbReference type="InterPro" id="IPR036890">
    <property type="entry name" value="HATPase_C_sf"/>
</dbReference>
<accession>A0A2X2CS09</accession>
<dbReference type="Pfam" id="PF13581">
    <property type="entry name" value="HATPase_c_2"/>
    <property type="match status" value="1"/>
</dbReference>
<evidence type="ECO:0000313" key="4">
    <source>
        <dbReference type="Proteomes" id="UP000250443"/>
    </source>
</evidence>
<reference evidence="2 5" key="2">
    <citation type="submission" date="2020-10" db="EMBL/GenBank/DDBJ databases">
        <title>Genome sequences of Pseudomonas isolates.</title>
        <authorList>
            <person name="Wessels L."/>
            <person name="Reich F."/>
            <person name="Hammerl J."/>
        </authorList>
    </citation>
    <scope>NUCLEOTIDE SEQUENCE [LARGE SCALE GENOMIC DNA]</scope>
    <source>
        <strain evidence="2 5">20-MO00624-0</strain>
    </source>
</reference>
<proteinExistence type="predicted"/>
<name>A0A2X2CS09_PSELU</name>
<evidence type="ECO:0000259" key="1">
    <source>
        <dbReference type="SMART" id="SM00331"/>
    </source>
</evidence>
<dbReference type="Proteomes" id="UP000250443">
    <property type="component" value="Unassembled WGS sequence"/>
</dbReference>
<keyword evidence="5" id="KW-1185">Reference proteome</keyword>
<evidence type="ECO:0000313" key="5">
    <source>
        <dbReference type="Proteomes" id="UP000626180"/>
    </source>
</evidence>
<evidence type="ECO:0000313" key="2">
    <source>
        <dbReference type="EMBL" id="MBF8639169.1"/>
    </source>
</evidence>
<gene>
    <name evidence="3" type="primary">rsbT_2</name>
    <name evidence="2" type="ORF">IRZ65_00550</name>
    <name evidence="3" type="ORF">NCTC11842_03397</name>
</gene>
<dbReference type="Gene3D" id="3.60.40.10">
    <property type="entry name" value="PPM-type phosphatase domain"/>
    <property type="match status" value="1"/>
</dbReference>
<dbReference type="SMART" id="SM00331">
    <property type="entry name" value="PP2C_SIG"/>
    <property type="match status" value="1"/>
</dbReference>
<sequence>MALTPLYCSQTFSVSDVAHVDAARRAVIRHARELTDDEEVLGKLTLVVQELARNLVNHAGEGELYLSHNNHELDLIAVDSGPGMVNVAQCLSDNYSTKGTMGAGLGAIRRMSDRFDIYSQPGKGTIVFSRTQLVPSPPGKRFEEGVLCTPHPREEVCGDSWAVLNNRIMVCDGLGHGTQAREASAKARDIFLNHPTGLPLTELMERMHRALTSTRGAALAFAEILPEQGTVNFCGVGNIAGTLMADRPRSMVSANGTVGYKIGRVQSFSYPWDESTVLVMNSDGINSRVNLAGYTGLLGKHPAIIAALIHRDFKRSTDDATALVVRHV</sequence>
<dbReference type="GO" id="GO:0004674">
    <property type="term" value="F:protein serine/threonine kinase activity"/>
    <property type="evidence" value="ECO:0007669"/>
    <property type="project" value="UniProtKB-EC"/>
</dbReference>
<dbReference type="PANTHER" id="PTHR35801">
    <property type="entry name" value="PHOSPHOSERINE PHOSPHATASE RSBX"/>
    <property type="match status" value="1"/>
</dbReference>
<evidence type="ECO:0000313" key="3">
    <source>
        <dbReference type="EMBL" id="SPZ09813.1"/>
    </source>
</evidence>
<dbReference type="EC" id="2.7.11.1" evidence="3"/>
<dbReference type="EMBL" id="UAUF01000013">
    <property type="protein sequence ID" value="SPZ09813.1"/>
    <property type="molecule type" value="Genomic_DNA"/>
</dbReference>
<organism evidence="3 4">
    <name type="scientific">Pseudomonas luteola</name>
    <dbReference type="NCBI Taxonomy" id="47886"/>
    <lineage>
        <taxon>Bacteria</taxon>
        <taxon>Pseudomonadati</taxon>
        <taxon>Pseudomonadota</taxon>
        <taxon>Gammaproteobacteria</taxon>
        <taxon>Pseudomonadales</taxon>
        <taxon>Pseudomonadaceae</taxon>
        <taxon>Pseudomonas</taxon>
    </lineage>
</organism>
<dbReference type="AlphaFoldDB" id="A0A2X2CS09"/>
<dbReference type="SUPFAM" id="SSF55874">
    <property type="entry name" value="ATPase domain of HSP90 chaperone/DNA topoisomerase II/histidine kinase"/>
    <property type="match status" value="1"/>
</dbReference>
<dbReference type="InterPro" id="IPR039248">
    <property type="entry name" value="Ptase_RsbX"/>
</dbReference>
<dbReference type="Pfam" id="PF07228">
    <property type="entry name" value="SpoIIE"/>
    <property type="match status" value="1"/>
</dbReference>
<keyword evidence="3" id="KW-0808">Transferase</keyword>
<dbReference type="PANTHER" id="PTHR35801:SF1">
    <property type="entry name" value="PHOSPHOSERINE PHOSPHATASE RSBX"/>
    <property type="match status" value="1"/>
</dbReference>
<protein>
    <submittedName>
        <fullName evidence="3">Anti-sigma regulatory factor</fullName>
        <ecNumber evidence="3">2.7.11.1</ecNumber>
    </submittedName>
    <submittedName>
        <fullName evidence="2">SpoIIE family protein phosphatase</fullName>
    </submittedName>
</protein>
<dbReference type="Proteomes" id="UP000626180">
    <property type="component" value="Unassembled WGS sequence"/>
</dbReference>
<dbReference type="EMBL" id="JADMCD010000001">
    <property type="protein sequence ID" value="MBF8639169.1"/>
    <property type="molecule type" value="Genomic_DNA"/>
</dbReference>